<reference evidence="2" key="1">
    <citation type="journal article" date="2019" name="Int. J. Syst. Evol. Microbiol.">
        <title>The Global Catalogue of Microorganisms (GCM) 10K type strain sequencing project: providing services to taxonomists for standard genome sequencing and annotation.</title>
        <authorList>
            <consortium name="The Broad Institute Genomics Platform"/>
            <consortium name="The Broad Institute Genome Sequencing Center for Infectious Disease"/>
            <person name="Wu L."/>
            <person name="Ma J."/>
        </authorList>
    </citation>
    <scope>NUCLEOTIDE SEQUENCE [LARGE SCALE GENOMIC DNA]</scope>
    <source>
        <strain evidence="2">JCM 6833</strain>
    </source>
</reference>
<keyword evidence="2" id="KW-1185">Reference proteome</keyword>
<sequence length="100" mass="11068">MGTTTAGMNISDALPYLDELRQKLSDRGFTARVVQARESPPFLRVVNAEAGQLAEDITCAPWGDELSFWWSWNAPICPVRHLESATERVTYVLNAKTATG</sequence>
<accession>A0ABP6C8P6</accession>
<dbReference type="Proteomes" id="UP001501509">
    <property type="component" value="Unassembled WGS sequence"/>
</dbReference>
<protein>
    <submittedName>
        <fullName evidence="1">Uncharacterized protein</fullName>
    </submittedName>
</protein>
<dbReference type="EMBL" id="BAAATD010000004">
    <property type="protein sequence ID" value="GAA2600096.1"/>
    <property type="molecule type" value="Genomic_DNA"/>
</dbReference>
<organism evidence="1 2">
    <name type="scientific">Actinomadura fulvescens</name>
    <dbReference type="NCBI Taxonomy" id="46160"/>
    <lineage>
        <taxon>Bacteria</taxon>
        <taxon>Bacillati</taxon>
        <taxon>Actinomycetota</taxon>
        <taxon>Actinomycetes</taxon>
        <taxon>Streptosporangiales</taxon>
        <taxon>Thermomonosporaceae</taxon>
        <taxon>Actinomadura</taxon>
    </lineage>
</organism>
<proteinExistence type="predicted"/>
<evidence type="ECO:0000313" key="1">
    <source>
        <dbReference type="EMBL" id="GAA2600096.1"/>
    </source>
</evidence>
<comment type="caution">
    <text evidence="1">The sequence shown here is derived from an EMBL/GenBank/DDBJ whole genome shotgun (WGS) entry which is preliminary data.</text>
</comment>
<name>A0ABP6C8P6_9ACTN</name>
<evidence type="ECO:0000313" key="2">
    <source>
        <dbReference type="Proteomes" id="UP001501509"/>
    </source>
</evidence>
<gene>
    <name evidence="1" type="ORF">GCM10010411_37230</name>
</gene>